<gene>
    <name evidence="4" type="ORF">pqer_cds_806</name>
</gene>
<accession>A0A2U7U9V4</accession>
<protein>
    <submittedName>
        <fullName evidence="4">Ankyrin repeat domain containing protein</fullName>
    </submittedName>
</protein>
<evidence type="ECO:0000256" key="3">
    <source>
        <dbReference type="SAM" id="MobiDB-lite"/>
    </source>
</evidence>
<evidence type="ECO:0000313" key="4">
    <source>
        <dbReference type="EMBL" id="AVK75228.1"/>
    </source>
</evidence>
<dbReference type="Proteomes" id="UP000248852">
    <property type="component" value="Segment"/>
</dbReference>
<feature type="region of interest" description="Disordered" evidence="3">
    <location>
        <begin position="1"/>
        <end position="20"/>
    </location>
</feature>
<reference evidence="4" key="1">
    <citation type="journal article" date="2018" name="Nat. Commun.">
        <title>Diversity and evolution of the emerging Pandoraviridae family.</title>
        <authorList>
            <person name="Legendre M."/>
            <person name="Fabre E."/>
            <person name="Poirot O."/>
            <person name="Jeudy S."/>
            <person name="Lartigue A."/>
            <person name="Alempic J.M."/>
            <person name="Beucher L."/>
            <person name="Philippe N."/>
            <person name="Bertaux L."/>
            <person name="Christo-Foroux E."/>
            <person name="Labadie K."/>
            <person name="Coute Y."/>
            <person name="Abergel C."/>
            <person name="Claverie J.M."/>
        </authorList>
    </citation>
    <scope>NUCLEOTIDE SEQUENCE [LARGE SCALE GENOMIC DNA]</scope>
    <source>
        <strain evidence="4">Quercus</strain>
    </source>
</reference>
<dbReference type="KEGG" id="vg:36844369"/>
<evidence type="ECO:0000256" key="1">
    <source>
        <dbReference type="ARBA" id="ARBA00022737"/>
    </source>
</evidence>
<organism evidence="4">
    <name type="scientific">Pandoravirus quercus</name>
    <dbReference type="NCBI Taxonomy" id="2107709"/>
    <lineage>
        <taxon>Viruses</taxon>
        <taxon>Pandoravirus</taxon>
    </lineage>
</organism>
<dbReference type="PROSITE" id="PS50297">
    <property type="entry name" value="ANK_REP_REGION"/>
    <property type="match status" value="3"/>
</dbReference>
<dbReference type="SMART" id="SM00248">
    <property type="entry name" value="ANK"/>
    <property type="match status" value="5"/>
</dbReference>
<dbReference type="Pfam" id="PF12796">
    <property type="entry name" value="Ank_2"/>
    <property type="match status" value="2"/>
</dbReference>
<dbReference type="Gene3D" id="1.25.40.20">
    <property type="entry name" value="Ankyrin repeat-containing domain"/>
    <property type="match status" value="2"/>
</dbReference>
<dbReference type="RefSeq" id="YP_009483497.1">
    <property type="nucleotide sequence ID" value="NC_037667.1"/>
</dbReference>
<feature type="compositionally biased region" description="Polar residues" evidence="3">
    <location>
        <begin position="1"/>
        <end position="10"/>
    </location>
</feature>
<keyword evidence="2" id="KW-0040">ANK repeat</keyword>
<dbReference type="InterPro" id="IPR036770">
    <property type="entry name" value="Ankyrin_rpt-contain_sf"/>
</dbReference>
<name>A0A2U7U9V4_9VIRU</name>
<dbReference type="EMBL" id="MG011689">
    <property type="protein sequence ID" value="AVK75228.1"/>
    <property type="molecule type" value="Genomic_DNA"/>
</dbReference>
<proteinExistence type="predicted"/>
<sequence length="320" mass="33650">MGNGLFSASPSFADATGTPSSETAVGHLQDVIDHDQAAAPSTSGATKTINVRIPYMLDNPLITTLATDGAAALKALLASDSADINLANAQGLTLLHVAAIRDDAALIETLIDAGAHINATDRMGNTPLHIAQFMRMCDAVKALERRGADDQVVNDAGVKPSSMPALLSDPAQVTEPYVDFIRRFDARSFGQPIMVSTSRPMSVPLSLCADDLNLLINSGLSRATLAPGGFTLLHTAAFFGRSDMAVAAINAGLSVDARDDKGNTPLHIACALGHGILAQTLVARGADVSIQDARGKTAFELTRATDTYRLYDDYSYPRRS</sequence>
<dbReference type="PROSITE" id="PS50088">
    <property type="entry name" value="ANK_REPEAT"/>
    <property type="match status" value="4"/>
</dbReference>
<dbReference type="GeneID" id="36844369"/>
<dbReference type="SUPFAM" id="SSF48403">
    <property type="entry name" value="Ankyrin repeat"/>
    <property type="match status" value="1"/>
</dbReference>
<evidence type="ECO:0000256" key="2">
    <source>
        <dbReference type="ARBA" id="ARBA00023043"/>
    </source>
</evidence>
<keyword evidence="1" id="KW-0677">Repeat</keyword>
<dbReference type="PANTHER" id="PTHR24126">
    <property type="entry name" value="ANKYRIN REPEAT, PH AND SEC7 DOMAIN CONTAINING PROTEIN SECG-RELATED"/>
    <property type="match status" value="1"/>
</dbReference>
<dbReference type="InterPro" id="IPR002110">
    <property type="entry name" value="Ankyrin_rpt"/>
</dbReference>